<comment type="caution">
    <text evidence="2">The sequence shown here is derived from an EMBL/GenBank/DDBJ whole genome shotgun (WGS) entry which is preliminary data.</text>
</comment>
<evidence type="ECO:0000313" key="3">
    <source>
        <dbReference type="Proteomes" id="UP000295357"/>
    </source>
</evidence>
<sequence>MARSPRMSSHALAPWRRLSLWLALSLLLSLQGLGQWHRIAHAQGAPALQGHSHSDDWGHAAGGLDCQQLDHQAHEGAPPLAAPLLLAAHGAETPGRAQRAAQHAAPRWARSARAPPGALSPLHA</sequence>
<accession>A0A4R6N3R3</accession>
<dbReference type="AlphaFoldDB" id="A0A4R6N3R3"/>
<evidence type="ECO:0000256" key="1">
    <source>
        <dbReference type="SAM" id="MobiDB-lite"/>
    </source>
</evidence>
<proteinExistence type="predicted"/>
<dbReference type="EMBL" id="SNXE01000004">
    <property type="protein sequence ID" value="TDP09546.1"/>
    <property type="molecule type" value="Genomic_DNA"/>
</dbReference>
<organism evidence="2 3">
    <name type="scientific">Roseateles asaccharophilus</name>
    <dbReference type="NCBI Taxonomy" id="582607"/>
    <lineage>
        <taxon>Bacteria</taxon>
        <taxon>Pseudomonadati</taxon>
        <taxon>Pseudomonadota</taxon>
        <taxon>Betaproteobacteria</taxon>
        <taxon>Burkholderiales</taxon>
        <taxon>Sphaerotilaceae</taxon>
        <taxon>Roseateles</taxon>
    </lineage>
</organism>
<feature type="compositionally biased region" description="Low complexity" evidence="1">
    <location>
        <begin position="91"/>
        <end position="117"/>
    </location>
</feature>
<protein>
    <submittedName>
        <fullName evidence="2">Uncharacterized protein</fullName>
    </submittedName>
</protein>
<dbReference type="Proteomes" id="UP000295357">
    <property type="component" value="Unassembled WGS sequence"/>
</dbReference>
<keyword evidence="3" id="KW-1185">Reference proteome</keyword>
<evidence type="ECO:0000313" key="2">
    <source>
        <dbReference type="EMBL" id="TDP09546.1"/>
    </source>
</evidence>
<feature type="region of interest" description="Disordered" evidence="1">
    <location>
        <begin position="91"/>
        <end position="124"/>
    </location>
</feature>
<reference evidence="2 3" key="1">
    <citation type="submission" date="2019-03" db="EMBL/GenBank/DDBJ databases">
        <title>Genomic Encyclopedia of Type Strains, Phase IV (KMG-IV): sequencing the most valuable type-strain genomes for metagenomic binning, comparative biology and taxonomic classification.</title>
        <authorList>
            <person name="Goeker M."/>
        </authorList>
    </citation>
    <scope>NUCLEOTIDE SEQUENCE [LARGE SCALE GENOMIC DNA]</scope>
    <source>
        <strain evidence="2 3">DSM 25082</strain>
    </source>
</reference>
<gene>
    <name evidence="2" type="ORF">DFR39_104107</name>
</gene>
<name>A0A4R6N3R3_9BURK</name>